<reference evidence="3 4" key="1">
    <citation type="submission" date="2019-09" db="EMBL/GenBank/DDBJ databases">
        <title>Genome sequence of Roseospira marina, one of the more divergent members of the non-sulfur purple photosynthetic bacterial family, the Rhodospirillaceae.</title>
        <authorList>
            <person name="Meyer T."/>
            <person name="Kyndt J."/>
        </authorList>
    </citation>
    <scope>NUCLEOTIDE SEQUENCE [LARGE SCALE GENOMIC DNA]</scope>
    <source>
        <strain evidence="3 4">DSM 15113</strain>
    </source>
</reference>
<evidence type="ECO:0000313" key="3">
    <source>
        <dbReference type="EMBL" id="KAA5607643.1"/>
    </source>
</evidence>
<protein>
    <submittedName>
        <fullName evidence="3">DUF2059 domain-containing protein</fullName>
    </submittedName>
</protein>
<feature type="signal peptide" evidence="1">
    <location>
        <begin position="1"/>
        <end position="23"/>
    </location>
</feature>
<dbReference type="Proteomes" id="UP000324065">
    <property type="component" value="Unassembled WGS sequence"/>
</dbReference>
<accession>A0A5M6IH77</accession>
<organism evidence="3 4">
    <name type="scientific">Roseospira marina</name>
    <dbReference type="NCBI Taxonomy" id="140057"/>
    <lineage>
        <taxon>Bacteria</taxon>
        <taxon>Pseudomonadati</taxon>
        <taxon>Pseudomonadota</taxon>
        <taxon>Alphaproteobacteria</taxon>
        <taxon>Rhodospirillales</taxon>
        <taxon>Rhodospirillaceae</taxon>
        <taxon>Roseospira</taxon>
    </lineage>
</organism>
<sequence length="148" mass="15832">MIGGGRPALALAAGLCFAPLAGAVALEDTAANRRAQAQRYEAAMPVSVSLENSLQRVAHMMPPEHRPGFIAFARARLDETQLRDTVMVVLTETFTADELQAMADFFGSSVGQSVAGKMGRFKDRVVPLMMMTVQDAAIAYAEQQGATE</sequence>
<feature type="domain" description="DUF2059" evidence="2">
    <location>
        <begin position="81"/>
        <end position="136"/>
    </location>
</feature>
<evidence type="ECO:0000256" key="1">
    <source>
        <dbReference type="SAM" id="SignalP"/>
    </source>
</evidence>
<dbReference type="Pfam" id="PF09832">
    <property type="entry name" value="DUF2059"/>
    <property type="match status" value="1"/>
</dbReference>
<dbReference type="AlphaFoldDB" id="A0A5M6IH77"/>
<keyword evidence="1" id="KW-0732">Signal</keyword>
<dbReference type="RefSeq" id="WP_150060776.1">
    <property type="nucleotide sequence ID" value="NZ_JACHII010000001.1"/>
</dbReference>
<evidence type="ECO:0000259" key="2">
    <source>
        <dbReference type="Pfam" id="PF09832"/>
    </source>
</evidence>
<keyword evidence="4" id="KW-1185">Reference proteome</keyword>
<feature type="chain" id="PRO_5024429107" evidence="1">
    <location>
        <begin position="24"/>
        <end position="148"/>
    </location>
</feature>
<comment type="caution">
    <text evidence="3">The sequence shown here is derived from an EMBL/GenBank/DDBJ whole genome shotgun (WGS) entry which is preliminary data.</text>
</comment>
<dbReference type="InterPro" id="IPR018637">
    <property type="entry name" value="DUF2059"/>
</dbReference>
<gene>
    <name evidence="3" type="ORF">F1188_02485</name>
</gene>
<name>A0A5M6IH77_9PROT</name>
<dbReference type="OrthoDB" id="5510290at2"/>
<proteinExistence type="predicted"/>
<dbReference type="EMBL" id="VWPJ01000001">
    <property type="protein sequence ID" value="KAA5607643.1"/>
    <property type="molecule type" value="Genomic_DNA"/>
</dbReference>
<evidence type="ECO:0000313" key="4">
    <source>
        <dbReference type="Proteomes" id="UP000324065"/>
    </source>
</evidence>